<dbReference type="Proteomes" id="UP000727907">
    <property type="component" value="Unassembled WGS sequence"/>
</dbReference>
<comment type="caution">
    <text evidence="4">The sequence shown here is derived from an EMBL/GenBank/DDBJ whole genome shotgun (WGS) entry which is preliminary data.</text>
</comment>
<dbReference type="InterPro" id="IPR050493">
    <property type="entry name" value="FAD-dep_Monooxygenase_BioMet"/>
</dbReference>
<sequence length="425" mass="46273">MITEGRLGARAVIVGAGIAGLAAAASVASFFETVEVFDKDELPDTARPRKGVPQDLQVHILLKGGELALESLLPGTRAALLAAGAVEVRQTGDVSLWERDAWHPARDLGYSQLMMSRPAFEQVLRRQVLKLGNVAIRDRTTVDLLPSDADLTVVATGRGDRLLANFDVPETKLGIEVSYSSARFTKPDRFRGEGRFIGCIPQPPDDRYGLVCPIENDEWLITLCSRFDNRVPDDIDGFRAYAAALPAPDIADRLREAVPLTPVRSYRIGEARWRHFERAVGLPSRVLPIGDCISSFNPTFGQGMSVAAGHAVALRNVLANWSGSLDGVAAAYLPLAAEVSRQAWSLAAMVDLEYPRTEGERPANFDKFVAGSEAMRRAAMLHPEVQRLRFEIGNLVKPDSAARSGPAARLVAREMARAGGRSRER</sequence>
<keyword evidence="3" id="KW-0812">Transmembrane</keyword>
<evidence type="ECO:0000313" key="4">
    <source>
        <dbReference type="EMBL" id="MBU8876918.1"/>
    </source>
</evidence>
<keyword evidence="5" id="KW-1185">Reference proteome</keyword>
<reference evidence="4 5" key="1">
    <citation type="submission" date="2021-06" db="EMBL/GenBank/DDBJ databases">
        <authorList>
            <person name="Lee D.H."/>
        </authorList>
    </citation>
    <scope>NUCLEOTIDE SEQUENCE [LARGE SCALE GENOMIC DNA]</scope>
    <source>
        <strain evidence="4 5">MMS21-HV4-11</strain>
    </source>
</reference>
<keyword evidence="3" id="KW-1133">Transmembrane helix</keyword>
<keyword evidence="1" id="KW-0560">Oxidoreductase</keyword>
<gene>
    <name evidence="4" type="ORF">KQ910_24300</name>
</gene>
<accession>A0ABS6IUM8</accession>
<organism evidence="4 5">
    <name type="scientific">Reyranella humidisoli</name>
    <dbReference type="NCBI Taxonomy" id="2849149"/>
    <lineage>
        <taxon>Bacteria</taxon>
        <taxon>Pseudomonadati</taxon>
        <taxon>Pseudomonadota</taxon>
        <taxon>Alphaproteobacteria</taxon>
        <taxon>Hyphomicrobiales</taxon>
        <taxon>Reyranellaceae</taxon>
        <taxon>Reyranella</taxon>
    </lineage>
</organism>
<evidence type="ECO:0000256" key="1">
    <source>
        <dbReference type="ARBA" id="ARBA00023002"/>
    </source>
</evidence>
<keyword evidence="2" id="KW-0503">Monooxygenase</keyword>
<name>A0ABS6IUM8_9HYPH</name>
<keyword evidence="3" id="KW-0472">Membrane</keyword>
<evidence type="ECO:0000256" key="3">
    <source>
        <dbReference type="SAM" id="Phobius"/>
    </source>
</evidence>
<dbReference type="EMBL" id="JAHOPB010000003">
    <property type="protein sequence ID" value="MBU8876918.1"/>
    <property type="molecule type" value="Genomic_DNA"/>
</dbReference>
<protein>
    <submittedName>
        <fullName evidence="4">Uncharacterized protein</fullName>
    </submittedName>
</protein>
<evidence type="ECO:0000313" key="5">
    <source>
        <dbReference type="Proteomes" id="UP000727907"/>
    </source>
</evidence>
<dbReference type="PANTHER" id="PTHR13789">
    <property type="entry name" value="MONOOXYGENASE"/>
    <property type="match status" value="1"/>
</dbReference>
<feature type="transmembrane region" description="Helical" evidence="3">
    <location>
        <begin position="12"/>
        <end position="31"/>
    </location>
</feature>
<evidence type="ECO:0000256" key="2">
    <source>
        <dbReference type="ARBA" id="ARBA00023033"/>
    </source>
</evidence>
<dbReference type="PANTHER" id="PTHR13789:SF309">
    <property type="entry name" value="PUTATIVE (AFU_ORTHOLOGUE AFUA_6G14510)-RELATED"/>
    <property type="match status" value="1"/>
</dbReference>
<dbReference type="RefSeq" id="WP_216966187.1">
    <property type="nucleotide sequence ID" value="NZ_JAHOPB010000003.1"/>
</dbReference>
<proteinExistence type="predicted"/>